<dbReference type="Pfam" id="PF00583">
    <property type="entry name" value="Acetyltransf_1"/>
    <property type="match status" value="1"/>
</dbReference>
<reference evidence="4 6" key="1">
    <citation type="submission" date="2023-11" db="EMBL/GenBank/DDBJ databases">
        <title>Scandinavium wanjuensis sp. nov., isolated from lettuce South Korea.</title>
        <authorList>
            <person name="Park J."/>
            <person name="Park S."/>
            <person name="Oh K.K."/>
            <person name="Cho G.S."/>
            <person name="Franz C.M.A.P."/>
        </authorList>
    </citation>
    <scope>NUCLEOTIDE SEQUENCE</scope>
    <source>
        <strain evidence="4">V105_12</strain>
        <strain evidence="5 6">V105_6</strain>
    </source>
</reference>
<dbReference type="Proteomes" id="UP001275664">
    <property type="component" value="Unassembled WGS sequence"/>
</dbReference>
<sequence length="175" mass="19085">MTSSTRVISLSHHDILQRLPALTEILVDCVHGGASVSFMQPLHLDTATAFWQKVAQSVAARERVVLAVEQADGSLVGTVQLITDLPENQPHRADVAKLLVHSRGRRQGIAGQLMTALEQEAVRQGKSVLVLDTATGSGAESFYQRCGWQKVGEIPRYALMPDGEMTATSVFYKFL</sequence>
<dbReference type="EMBL" id="JAWXRD010000040">
    <property type="protein sequence ID" value="MDX6042211.1"/>
    <property type="molecule type" value="Genomic_DNA"/>
</dbReference>
<dbReference type="CDD" id="cd04301">
    <property type="entry name" value="NAT_SF"/>
    <property type="match status" value="1"/>
</dbReference>
<evidence type="ECO:0000313" key="5">
    <source>
        <dbReference type="EMBL" id="MDX6042211.1"/>
    </source>
</evidence>
<dbReference type="EMBL" id="JAWXRC010000042">
    <property type="protein sequence ID" value="MDX6033942.1"/>
    <property type="molecule type" value="Genomic_DNA"/>
</dbReference>
<dbReference type="Proteomes" id="UP001282336">
    <property type="component" value="Unassembled WGS sequence"/>
</dbReference>
<keyword evidence="2" id="KW-0012">Acyltransferase</keyword>
<dbReference type="GO" id="GO:0016747">
    <property type="term" value="F:acyltransferase activity, transferring groups other than amino-acyl groups"/>
    <property type="evidence" value="ECO:0007669"/>
    <property type="project" value="InterPro"/>
</dbReference>
<proteinExistence type="predicted"/>
<evidence type="ECO:0000256" key="2">
    <source>
        <dbReference type="ARBA" id="ARBA00023315"/>
    </source>
</evidence>
<dbReference type="RefSeq" id="WP_319630369.1">
    <property type="nucleotide sequence ID" value="NZ_JAWXRB010000045.1"/>
</dbReference>
<accession>A0AAJ2VWA8</accession>
<dbReference type="InterPro" id="IPR016181">
    <property type="entry name" value="Acyl_CoA_acyltransferase"/>
</dbReference>
<dbReference type="InterPro" id="IPR050832">
    <property type="entry name" value="Bact_Acetyltransf"/>
</dbReference>
<evidence type="ECO:0000256" key="1">
    <source>
        <dbReference type="ARBA" id="ARBA00022679"/>
    </source>
</evidence>
<dbReference type="SUPFAM" id="SSF55729">
    <property type="entry name" value="Acyl-CoA N-acyltransferases (Nat)"/>
    <property type="match status" value="1"/>
</dbReference>
<gene>
    <name evidence="5" type="ORF">SIK69_18635</name>
    <name evidence="4" type="ORF">SIL20_20790</name>
</gene>
<dbReference type="PROSITE" id="PS51186">
    <property type="entry name" value="GNAT"/>
    <property type="match status" value="1"/>
</dbReference>
<evidence type="ECO:0000313" key="7">
    <source>
        <dbReference type="Proteomes" id="UP001282336"/>
    </source>
</evidence>
<keyword evidence="6" id="KW-1185">Reference proteome</keyword>
<dbReference type="PANTHER" id="PTHR43877">
    <property type="entry name" value="AMINOALKYLPHOSPHONATE N-ACETYLTRANSFERASE-RELATED-RELATED"/>
    <property type="match status" value="1"/>
</dbReference>
<dbReference type="Gene3D" id="3.40.630.30">
    <property type="match status" value="1"/>
</dbReference>
<protein>
    <submittedName>
        <fullName evidence="4">GNAT family N-acetyltransferase</fullName>
    </submittedName>
</protein>
<organism evidence="4 7">
    <name type="scientific">Scandinavium lactucae</name>
    <dbReference type="NCBI Taxonomy" id="3095028"/>
    <lineage>
        <taxon>Bacteria</taxon>
        <taxon>Pseudomonadati</taxon>
        <taxon>Pseudomonadota</taxon>
        <taxon>Gammaproteobacteria</taxon>
        <taxon>Enterobacterales</taxon>
        <taxon>Enterobacteriaceae</taxon>
        <taxon>Scandinavium</taxon>
    </lineage>
</organism>
<dbReference type="AlphaFoldDB" id="A0AAJ2VWA8"/>
<evidence type="ECO:0000313" key="6">
    <source>
        <dbReference type="Proteomes" id="UP001275664"/>
    </source>
</evidence>
<comment type="caution">
    <text evidence="4">The sequence shown here is derived from an EMBL/GenBank/DDBJ whole genome shotgun (WGS) entry which is preliminary data.</text>
</comment>
<evidence type="ECO:0000313" key="4">
    <source>
        <dbReference type="EMBL" id="MDX6033942.1"/>
    </source>
</evidence>
<name>A0AAJ2VWA8_9ENTR</name>
<feature type="domain" description="N-acetyltransferase" evidence="3">
    <location>
        <begin position="17"/>
        <end position="175"/>
    </location>
</feature>
<keyword evidence="1" id="KW-0808">Transferase</keyword>
<dbReference type="InterPro" id="IPR000182">
    <property type="entry name" value="GNAT_dom"/>
</dbReference>
<evidence type="ECO:0000259" key="3">
    <source>
        <dbReference type="PROSITE" id="PS51186"/>
    </source>
</evidence>